<evidence type="ECO:0000313" key="1">
    <source>
        <dbReference type="EMBL" id="NMM47017.1"/>
    </source>
</evidence>
<accession>A0A848IRN8</accession>
<proteinExistence type="predicted"/>
<name>A0A848IRN8_9BACT</name>
<dbReference type="Proteomes" id="UP000559010">
    <property type="component" value="Unassembled WGS sequence"/>
</dbReference>
<sequence length="163" mass="18594">MKSSLAAILIASVGILSCQIDEKERQKLSEVQRQMEKNELVKVSREDIFSAAQKQSVFIGKALRDQGVNELTIDSLEQKFKAEIVFLSTDDLDSMTEASSKELEVFEAYKYQFKNAGQLDDNVQFINNDQQLAYDFPVNRDSIEGIWHVVVSRKDVILEELNK</sequence>
<protein>
    <recommendedName>
        <fullName evidence="3">Lipoprotein</fullName>
    </recommendedName>
</protein>
<dbReference type="PROSITE" id="PS51257">
    <property type="entry name" value="PROKAR_LIPOPROTEIN"/>
    <property type="match status" value="1"/>
</dbReference>
<gene>
    <name evidence="1" type="ORF">HH304_01295</name>
</gene>
<evidence type="ECO:0000313" key="2">
    <source>
        <dbReference type="Proteomes" id="UP000559010"/>
    </source>
</evidence>
<keyword evidence="2" id="KW-1185">Reference proteome</keyword>
<dbReference type="EMBL" id="JABBNU010000001">
    <property type="protein sequence ID" value="NMM47017.1"/>
    <property type="molecule type" value="Genomic_DNA"/>
</dbReference>
<dbReference type="AlphaFoldDB" id="A0A848IRN8"/>
<dbReference type="RefSeq" id="WP_169677633.1">
    <property type="nucleotide sequence ID" value="NZ_JABBNU010000001.1"/>
</dbReference>
<organism evidence="1 2">
    <name type="scientific">Marinigracilibium pacificum</name>
    <dbReference type="NCBI Taxonomy" id="2729599"/>
    <lineage>
        <taxon>Bacteria</taxon>
        <taxon>Pseudomonadati</taxon>
        <taxon>Bacteroidota</taxon>
        <taxon>Cytophagia</taxon>
        <taxon>Cytophagales</taxon>
        <taxon>Flammeovirgaceae</taxon>
        <taxon>Marinigracilibium</taxon>
    </lineage>
</organism>
<evidence type="ECO:0008006" key="3">
    <source>
        <dbReference type="Google" id="ProtNLM"/>
    </source>
</evidence>
<reference evidence="1 2" key="1">
    <citation type="submission" date="2020-04" db="EMBL/GenBank/DDBJ databases">
        <title>Flammeovirgaceae bacterium KN852 isolated from deep sea.</title>
        <authorList>
            <person name="Zhang D.-C."/>
        </authorList>
    </citation>
    <scope>NUCLEOTIDE SEQUENCE [LARGE SCALE GENOMIC DNA]</scope>
    <source>
        <strain evidence="1 2">KN852</strain>
    </source>
</reference>
<comment type="caution">
    <text evidence="1">The sequence shown here is derived from an EMBL/GenBank/DDBJ whole genome shotgun (WGS) entry which is preliminary data.</text>
</comment>